<evidence type="ECO:0000256" key="7">
    <source>
        <dbReference type="SAM" id="MobiDB-lite"/>
    </source>
</evidence>
<evidence type="ECO:0000256" key="4">
    <source>
        <dbReference type="ARBA" id="ARBA00023125"/>
    </source>
</evidence>
<evidence type="ECO:0000313" key="10">
    <source>
        <dbReference type="Proteomes" id="UP001187531"/>
    </source>
</evidence>
<evidence type="ECO:0000256" key="1">
    <source>
        <dbReference type="ARBA" id="ARBA00022723"/>
    </source>
</evidence>
<dbReference type="AlphaFoldDB" id="A0AA88IDV1"/>
<dbReference type="Pfam" id="PF05485">
    <property type="entry name" value="THAP"/>
    <property type="match status" value="1"/>
</dbReference>
<gene>
    <name evidence="9" type="ORF">QYM36_002846</name>
</gene>
<feature type="coiled-coil region" evidence="6">
    <location>
        <begin position="434"/>
        <end position="461"/>
    </location>
</feature>
<keyword evidence="6" id="KW-0175">Coiled coil</keyword>
<proteinExistence type="predicted"/>
<sequence length="661" mass="75261">MEVLPQKSVLTYSVVLPSGPFKGNEKIVVPSASGDNITIPLKNLPGFKPGGKVIIKQNTKDKRITVNYDKIPSKASESNNPSQAVKDEPTSNSNSTTQSYTNFNNSNVTNNSEIVETGPGNKMSGLIGIKANGNVNRTSDIAPEVDPLSVNKTYSRNPMTNIVRIDPQTMKRPYLENSDDEQTDKNLKENVPIKKKTFVKSRQRPMGVSYCCVNGCRNQFGRYIEEIPFPLFDKERCAKWVELTDNQRVKNLFESDDPDFEHFSICEFHFSEEDFLPTFPRRPKDKIIPSLFGDEAWQMKEKIIQIKKKIENASKRDFPHEYLPKQDIQGRRIIYWPMDVPVPVDPENKADTNHKRTIGSIYPNGKPFSLEGKGDPLKFLQQPNEVDELKKELETQKDLVKHYAKMLQENGIDSSGKFVGNAPGQEILALKQKVVSLNLTVKKHENTQRELRREITILRDVEKSHRMCRKTITTMQAQLDMLRSYKAAADDAESALPTSKAQVRIRNLENQNSALKNMLQNELKKNNKKLVVKLKKFPVDHHGKNLVEQDLSLESVDLNGPSHQIIYEQQNIFEKSHAVYQSDQQEIHHEIVVQDMQPEIVMEEGTEIPMQHGEGRRHPHFESEEVDLGEEGEEIDEDIAHSMLHLGESISRNNAGPLKIP</sequence>
<reference evidence="9" key="1">
    <citation type="submission" date="2023-07" db="EMBL/GenBank/DDBJ databases">
        <title>Chromosome-level genome assembly of Artemia franciscana.</title>
        <authorList>
            <person name="Jo E."/>
        </authorList>
    </citation>
    <scope>NUCLEOTIDE SEQUENCE</scope>
    <source>
        <tissue evidence="9">Whole body</tissue>
    </source>
</reference>
<organism evidence="9 10">
    <name type="scientific">Artemia franciscana</name>
    <name type="common">Brine shrimp</name>
    <name type="synonym">Artemia sanfranciscana</name>
    <dbReference type="NCBI Taxonomy" id="6661"/>
    <lineage>
        <taxon>Eukaryota</taxon>
        <taxon>Metazoa</taxon>
        <taxon>Ecdysozoa</taxon>
        <taxon>Arthropoda</taxon>
        <taxon>Crustacea</taxon>
        <taxon>Branchiopoda</taxon>
        <taxon>Anostraca</taxon>
        <taxon>Artemiidae</taxon>
        <taxon>Artemia</taxon>
    </lineage>
</organism>
<name>A0AA88IDV1_ARTSF</name>
<keyword evidence="4 5" id="KW-0238">DNA-binding</keyword>
<evidence type="ECO:0000256" key="6">
    <source>
        <dbReference type="SAM" id="Coils"/>
    </source>
</evidence>
<dbReference type="GO" id="GO:0008270">
    <property type="term" value="F:zinc ion binding"/>
    <property type="evidence" value="ECO:0007669"/>
    <property type="project" value="UniProtKB-KW"/>
</dbReference>
<dbReference type="GO" id="GO:0003677">
    <property type="term" value="F:DNA binding"/>
    <property type="evidence" value="ECO:0007669"/>
    <property type="project" value="UniProtKB-UniRule"/>
</dbReference>
<dbReference type="EMBL" id="JAVRJZ010000005">
    <property type="protein sequence ID" value="KAK2722446.1"/>
    <property type="molecule type" value="Genomic_DNA"/>
</dbReference>
<comment type="caution">
    <text evidence="9">The sequence shown here is derived from an EMBL/GenBank/DDBJ whole genome shotgun (WGS) entry which is preliminary data.</text>
</comment>
<keyword evidence="3" id="KW-0862">Zinc</keyword>
<feature type="coiled-coil region" evidence="6">
    <location>
        <begin position="498"/>
        <end position="525"/>
    </location>
</feature>
<keyword evidence="2 5" id="KW-0863">Zinc-finger</keyword>
<protein>
    <recommendedName>
        <fullName evidence="8">THAP-type domain-containing protein</fullName>
    </recommendedName>
</protein>
<evidence type="ECO:0000313" key="9">
    <source>
        <dbReference type="EMBL" id="KAK2722446.1"/>
    </source>
</evidence>
<dbReference type="Proteomes" id="UP001187531">
    <property type="component" value="Unassembled WGS sequence"/>
</dbReference>
<feature type="domain" description="THAP-type" evidence="8">
    <location>
        <begin position="206"/>
        <end position="292"/>
    </location>
</feature>
<dbReference type="InterPro" id="IPR006612">
    <property type="entry name" value="THAP_Znf"/>
</dbReference>
<dbReference type="SMART" id="SM00980">
    <property type="entry name" value="THAP"/>
    <property type="match status" value="1"/>
</dbReference>
<dbReference type="SUPFAM" id="SSF57716">
    <property type="entry name" value="Glucocorticoid receptor-like (DNA-binding domain)"/>
    <property type="match status" value="1"/>
</dbReference>
<feature type="compositionally biased region" description="Low complexity" evidence="7">
    <location>
        <begin position="90"/>
        <end position="112"/>
    </location>
</feature>
<dbReference type="PROSITE" id="PS50950">
    <property type="entry name" value="ZF_THAP"/>
    <property type="match status" value="1"/>
</dbReference>
<evidence type="ECO:0000259" key="8">
    <source>
        <dbReference type="PROSITE" id="PS50950"/>
    </source>
</evidence>
<keyword evidence="10" id="KW-1185">Reference proteome</keyword>
<feature type="region of interest" description="Disordered" evidence="7">
    <location>
        <begin position="70"/>
        <end position="117"/>
    </location>
</feature>
<evidence type="ECO:0000256" key="2">
    <source>
        <dbReference type="ARBA" id="ARBA00022771"/>
    </source>
</evidence>
<evidence type="ECO:0000256" key="3">
    <source>
        <dbReference type="ARBA" id="ARBA00022833"/>
    </source>
</evidence>
<evidence type="ECO:0000256" key="5">
    <source>
        <dbReference type="PROSITE-ProRule" id="PRU00309"/>
    </source>
</evidence>
<accession>A0AA88IDV1</accession>
<keyword evidence="1" id="KW-0479">Metal-binding</keyword>